<keyword evidence="4" id="KW-1185">Reference proteome</keyword>
<dbReference type="Pfam" id="PF13700">
    <property type="entry name" value="DUF4158"/>
    <property type="match status" value="1"/>
</dbReference>
<evidence type="ECO:0000256" key="1">
    <source>
        <dbReference type="SAM" id="MobiDB-lite"/>
    </source>
</evidence>
<accession>A0ABW0D274</accession>
<dbReference type="InterPro" id="IPR025296">
    <property type="entry name" value="DUF4158"/>
</dbReference>
<dbReference type="EMBL" id="JBHSKL010000003">
    <property type="protein sequence ID" value="MFC5223577.1"/>
    <property type="molecule type" value="Genomic_DNA"/>
</dbReference>
<evidence type="ECO:0000313" key="4">
    <source>
        <dbReference type="Proteomes" id="UP001596156"/>
    </source>
</evidence>
<dbReference type="RefSeq" id="WP_344643151.1">
    <property type="nucleotide sequence ID" value="NZ_BAAASS010000003.1"/>
</dbReference>
<feature type="region of interest" description="Disordered" evidence="1">
    <location>
        <begin position="180"/>
        <end position="207"/>
    </location>
</feature>
<evidence type="ECO:0000259" key="2">
    <source>
        <dbReference type="Pfam" id="PF13700"/>
    </source>
</evidence>
<organism evidence="3 4">
    <name type="scientific">Streptomyces fimbriatus</name>
    <dbReference type="NCBI Taxonomy" id="68197"/>
    <lineage>
        <taxon>Bacteria</taxon>
        <taxon>Bacillati</taxon>
        <taxon>Actinomycetota</taxon>
        <taxon>Actinomycetes</taxon>
        <taxon>Kitasatosporales</taxon>
        <taxon>Streptomycetaceae</taxon>
        <taxon>Streptomyces</taxon>
    </lineage>
</organism>
<protein>
    <submittedName>
        <fullName evidence="3">DUF4158 domain-containing protein</fullName>
    </submittedName>
</protein>
<proteinExistence type="predicted"/>
<feature type="compositionally biased region" description="Gly residues" evidence="1">
    <location>
        <begin position="192"/>
        <end position="207"/>
    </location>
</feature>
<evidence type="ECO:0000313" key="3">
    <source>
        <dbReference type="EMBL" id="MFC5223577.1"/>
    </source>
</evidence>
<name>A0ABW0D274_STRFI</name>
<dbReference type="Proteomes" id="UP001596156">
    <property type="component" value="Unassembled WGS sequence"/>
</dbReference>
<reference evidence="4" key="1">
    <citation type="journal article" date="2019" name="Int. J. Syst. Evol. Microbiol.">
        <title>The Global Catalogue of Microorganisms (GCM) 10K type strain sequencing project: providing services to taxonomists for standard genome sequencing and annotation.</title>
        <authorList>
            <consortium name="The Broad Institute Genomics Platform"/>
            <consortium name="The Broad Institute Genome Sequencing Center for Infectious Disease"/>
            <person name="Wu L."/>
            <person name="Ma J."/>
        </authorList>
    </citation>
    <scope>NUCLEOTIDE SEQUENCE [LARGE SCALE GENOMIC DNA]</scope>
    <source>
        <strain evidence="4">CCM 8479</strain>
    </source>
</reference>
<sequence length="207" mass="23213">MRQDWEPEDLIEVWTLLEDDMKRVRNKSGATRLGFALLLKFFEVEARFPESAREVPATAVEYVARQVKVPAGAWAEYDWQSKAIQRHRGEIRAAYGFRANTEEDQDRLAAWPATELCPVELSRDRLAAAVVARCRNDHVEPPAPGQVRRLVGKAVKDFEKRFCRSTLDRLGHATRSRLEDLIAGDGTEQGADGNGRRPGAGGRTSPS</sequence>
<gene>
    <name evidence="3" type="ORF">ACFPN6_02960</name>
</gene>
<comment type="caution">
    <text evidence="3">The sequence shown here is derived from an EMBL/GenBank/DDBJ whole genome shotgun (WGS) entry which is preliminary data.</text>
</comment>
<feature type="domain" description="DUF4158" evidence="2">
    <location>
        <begin position="4"/>
        <end position="154"/>
    </location>
</feature>